<keyword evidence="2" id="KW-1185">Reference proteome</keyword>
<proteinExistence type="predicted"/>
<accession>A0A5C1NCX4</accession>
<dbReference type="RefSeq" id="WP_149283766.1">
    <property type="nucleotide sequence ID" value="NZ_CP038437.2"/>
</dbReference>
<organism evidence="1 2">
    <name type="scientific">Halomonas binhaiensis</name>
    <dbReference type="NCBI Taxonomy" id="2562282"/>
    <lineage>
        <taxon>Bacteria</taxon>
        <taxon>Pseudomonadati</taxon>
        <taxon>Pseudomonadota</taxon>
        <taxon>Gammaproteobacteria</taxon>
        <taxon>Oceanospirillales</taxon>
        <taxon>Halomonadaceae</taxon>
        <taxon>Halomonas</taxon>
    </lineage>
</organism>
<dbReference type="KEGG" id="hbh:E4T21_04080"/>
<evidence type="ECO:0008006" key="3">
    <source>
        <dbReference type="Google" id="ProtNLM"/>
    </source>
</evidence>
<gene>
    <name evidence="1" type="ORF">E4T21_04080</name>
</gene>
<dbReference type="EMBL" id="CP038437">
    <property type="protein sequence ID" value="QEM80821.1"/>
    <property type="molecule type" value="Genomic_DNA"/>
</dbReference>
<protein>
    <recommendedName>
        <fullName evidence="3">Adhesin</fullName>
    </recommendedName>
</protein>
<reference evidence="1" key="1">
    <citation type="submission" date="2021-02" db="EMBL/GenBank/DDBJ databases">
        <title>Strain Y2R2, a novel species of the genus Halomonas.</title>
        <authorList>
            <person name="Huang H."/>
        </authorList>
    </citation>
    <scope>NUCLEOTIDE SEQUENCE</scope>
    <source>
        <strain evidence="1">Y2R2</strain>
    </source>
</reference>
<evidence type="ECO:0000313" key="1">
    <source>
        <dbReference type="EMBL" id="QEM80821.1"/>
    </source>
</evidence>
<dbReference type="AlphaFoldDB" id="A0A5C1NCX4"/>
<sequence>MNNNRDNNKSGNIQVGVKPCWSWMEALLFVSVLGAVMASPDTQGQELGALSHSTVIGGNALSHVTGVSASNMAAGDSNLQSNSGALAIGASAGTRHHLVQQVHIDERLAARRTDTVIRENAYQNASGWLSINQAAGVGNVQSNAFGMAQGNRVSSLSDASLQQVLATRQGLGVESDGSGSQRTLEIEGTAFGRASGVIQVNQSAGTGNATRNSFSFQLNP</sequence>
<evidence type="ECO:0000313" key="2">
    <source>
        <dbReference type="Proteomes" id="UP000324285"/>
    </source>
</evidence>
<dbReference type="Proteomes" id="UP000324285">
    <property type="component" value="Chromosome"/>
</dbReference>
<name>A0A5C1NCX4_9GAMM</name>
<dbReference type="OrthoDB" id="7008646at2"/>